<evidence type="ECO:0000313" key="2">
    <source>
        <dbReference type="Proteomes" id="UP000195569"/>
    </source>
</evidence>
<organism evidence="1 2">
    <name type="scientific">Paraburkholderia piptadeniae</name>
    <dbReference type="NCBI Taxonomy" id="1701573"/>
    <lineage>
        <taxon>Bacteria</taxon>
        <taxon>Pseudomonadati</taxon>
        <taxon>Pseudomonadota</taxon>
        <taxon>Betaproteobacteria</taxon>
        <taxon>Burkholderiales</taxon>
        <taxon>Burkholderiaceae</taxon>
        <taxon>Paraburkholderia</taxon>
    </lineage>
</organism>
<accession>A0A1N7SFL9</accession>
<sequence length="67" mass="7570">MRPPNALFKGLIFAEIALENLQRLPIYRSAGRRRVDVTGTAFIHFVRRGTTGTLSPDCLAAQRRERS</sequence>
<protein>
    <submittedName>
        <fullName evidence="1">Uncharacterized protein</fullName>
    </submittedName>
</protein>
<name>A0A1N7SFL9_9BURK</name>
<reference evidence="1" key="1">
    <citation type="submission" date="2016-12" db="EMBL/GenBank/DDBJ databases">
        <authorList>
            <person name="Moulin L."/>
        </authorList>
    </citation>
    <scope>NUCLEOTIDE SEQUENCE [LARGE SCALE GENOMIC DNA]</scope>
    <source>
        <strain evidence="1">STM 7183</strain>
    </source>
</reference>
<dbReference type="AlphaFoldDB" id="A0A1N7SFL9"/>
<gene>
    <name evidence="1" type="ORF">BN2476_500086</name>
</gene>
<dbReference type="Proteomes" id="UP000195569">
    <property type="component" value="Unassembled WGS sequence"/>
</dbReference>
<dbReference type="EMBL" id="CYGY02000050">
    <property type="protein sequence ID" value="SIT46177.1"/>
    <property type="molecule type" value="Genomic_DNA"/>
</dbReference>
<comment type="caution">
    <text evidence="1">The sequence shown here is derived from an EMBL/GenBank/DDBJ whole genome shotgun (WGS) entry which is preliminary data.</text>
</comment>
<keyword evidence="2" id="KW-1185">Reference proteome</keyword>
<proteinExistence type="predicted"/>
<evidence type="ECO:0000313" key="1">
    <source>
        <dbReference type="EMBL" id="SIT46177.1"/>
    </source>
</evidence>